<dbReference type="GO" id="GO:0046983">
    <property type="term" value="F:protein dimerization activity"/>
    <property type="evidence" value="ECO:0007669"/>
    <property type="project" value="InterPro"/>
</dbReference>
<dbReference type="Gene3D" id="3.40.50.720">
    <property type="entry name" value="NAD(P)-binding Rossmann-like Domain"/>
    <property type="match status" value="1"/>
</dbReference>
<dbReference type="InterPro" id="IPR012280">
    <property type="entry name" value="Semialdhyde_DH_dimer_dom"/>
</dbReference>
<comment type="similarity">
    <text evidence="1">Belongs to the aspartate-semialdehyde dehydrogenase family.</text>
</comment>
<evidence type="ECO:0000256" key="1">
    <source>
        <dbReference type="ARBA" id="ARBA00010584"/>
    </source>
</evidence>
<proteinExistence type="inferred from homology"/>
<evidence type="ECO:0000313" key="4">
    <source>
        <dbReference type="Proteomes" id="UP000569092"/>
    </source>
</evidence>
<dbReference type="GO" id="GO:0004073">
    <property type="term" value="F:aspartate-semialdehyde dehydrogenase activity"/>
    <property type="evidence" value="ECO:0007669"/>
    <property type="project" value="UniProtKB-EC"/>
</dbReference>
<protein>
    <submittedName>
        <fullName evidence="3">Aspartate-semialdehyde dehydrogenase</fullName>
        <ecNumber evidence="3">1.2.1.11</ecNumber>
    </submittedName>
</protein>
<dbReference type="CDD" id="cd17894">
    <property type="entry name" value="ASADH_USG1_N"/>
    <property type="match status" value="1"/>
</dbReference>
<dbReference type="GO" id="GO:0051287">
    <property type="term" value="F:NAD binding"/>
    <property type="evidence" value="ECO:0007669"/>
    <property type="project" value="InterPro"/>
</dbReference>
<dbReference type="PIRSF" id="PIRSF000148">
    <property type="entry name" value="ASA_dh"/>
    <property type="match status" value="1"/>
</dbReference>
<dbReference type="InterPro" id="IPR000534">
    <property type="entry name" value="Semialdehyde_DH_NAD-bd"/>
</dbReference>
<dbReference type="Proteomes" id="UP000569092">
    <property type="component" value="Unassembled WGS sequence"/>
</dbReference>
<gene>
    <name evidence="3" type="ORF">HDF10_000656</name>
</gene>
<dbReference type="Gene3D" id="3.30.360.10">
    <property type="entry name" value="Dihydrodipicolinate Reductase, domain 2"/>
    <property type="match status" value="1"/>
</dbReference>
<dbReference type="PANTHER" id="PTHR46278:SF2">
    <property type="entry name" value="ASPARTATE-SEMIALDEHYDE DEHYDROGENASE"/>
    <property type="match status" value="1"/>
</dbReference>
<dbReference type="GO" id="GO:0008652">
    <property type="term" value="P:amino acid biosynthetic process"/>
    <property type="evidence" value="ECO:0007669"/>
    <property type="project" value="InterPro"/>
</dbReference>
<dbReference type="AlphaFoldDB" id="A0A7W8N3M6"/>
<dbReference type="SUPFAM" id="SSF51735">
    <property type="entry name" value="NAD(P)-binding Rossmann-fold domains"/>
    <property type="match status" value="1"/>
</dbReference>
<keyword evidence="3" id="KW-0560">Oxidoreductase</keyword>
<dbReference type="CDD" id="cd18129">
    <property type="entry name" value="ASADH_C_USG1_like"/>
    <property type="match status" value="1"/>
</dbReference>
<dbReference type="EC" id="1.2.1.11" evidence="3"/>
<name>A0A7W8N3M6_9BACT</name>
<sequence length="351" mass="37815">MAEQMYRIGIVGASSLAGKELSEELGESSLGASDFVLLDEEEAAGQVTAAGDEVVFIQRLEASSFERMDFVFFAGDADVTKKYWQVARRAGASIVDLTYALDGEKDVLVRAPWVTEVLADKAALASPEPDLKTPALVAAHPVAVMLALVAGRLHAKLALTSVAATVMEPASEYGRAAMDELHQQTVTLLSFQTLPREQYDAQVAFNLLPSLGDAAKVKLSATEKRIRKYYAGLADSLLPELALQLVQAPVFHGYVVSMLVEFSAEATKEEIEAALGGEHIDIVSEESDPPSNLSAAGQEDIMVRVSGDSGENERGRRFWLWLAADNLKLAALNAIACGAELRRLRPRGKVQ</sequence>
<dbReference type="Pfam" id="PF01118">
    <property type="entry name" value="Semialdhyde_dh"/>
    <property type="match status" value="1"/>
</dbReference>
<evidence type="ECO:0000259" key="2">
    <source>
        <dbReference type="SMART" id="SM00859"/>
    </source>
</evidence>
<dbReference type="EMBL" id="JACHDZ010000001">
    <property type="protein sequence ID" value="MBB5342706.1"/>
    <property type="molecule type" value="Genomic_DNA"/>
</dbReference>
<feature type="domain" description="Semialdehyde dehydrogenase NAD-binding" evidence="2">
    <location>
        <begin position="7"/>
        <end position="121"/>
    </location>
</feature>
<evidence type="ECO:0000313" key="3">
    <source>
        <dbReference type="EMBL" id="MBB5342706.1"/>
    </source>
</evidence>
<dbReference type="SMART" id="SM00859">
    <property type="entry name" value="Semialdhyde_dh"/>
    <property type="match status" value="1"/>
</dbReference>
<dbReference type="Pfam" id="PF02774">
    <property type="entry name" value="Semialdhyde_dhC"/>
    <property type="match status" value="1"/>
</dbReference>
<dbReference type="InterPro" id="IPR036291">
    <property type="entry name" value="NAD(P)-bd_dom_sf"/>
</dbReference>
<comment type="caution">
    <text evidence="3">The sequence shown here is derived from an EMBL/GenBank/DDBJ whole genome shotgun (WGS) entry which is preliminary data.</text>
</comment>
<organism evidence="3 4">
    <name type="scientific">Tunturiibacter lichenicola</name>
    <dbReference type="NCBI Taxonomy" id="2051959"/>
    <lineage>
        <taxon>Bacteria</taxon>
        <taxon>Pseudomonadati</taxon>
        <taxon>Acidobacteriota</taxon>
        <taxon>Terriglobia</taxon>
        <taxon>Terriglobales</taxon>
        <taxon>Acidobacteriaceae</taxon>
        <taxon>Tunturiibacter</taxon>
    </lineage>
</organism>
<accession>A0A7W8N3M6</accession>
<reference evidence="3 4" key="1">
    <citation type="submission" date="2020-08" db="EMBL/GenBank/DDBJ databases">
        <title>Genomic Encyclopedia of Type Strains, Phase IV (KMG-V): Genome sequencing to study the core and pangenomes of soil and plant-associated prokaryotes.</title>
        <authorList>
            <person name="Whitman W."/>
        </authorList>
    </citation>
    <scope>NUCLEOTIDE SEQUENCE [LARGE SCALE GENOMIC DNA]</scope>
    <source>
        <strain evidence="3 4">M8US30</strain>
    </source>
</reference>
<dbReference type="PANTHER" id="PTHR46278">
    <property type="entry name" value="DEHYDROGENASE, PUTATIVE-RELATED"/>
    <property type="match status" value="1"/>
</dbReference>
<dbReference type="SUPFAM" id="SSF55347">
    <property type="entry name" value="Glyceraldehyde-3-phosphate dehydrogenase-like, C-terminal domain"/>
    <property type="match status" value="1"/>
</dbReference>